<dbReference type="EMBL" id="JAEPRA010000004">
    <property type="protein sequence ID" value="KAG2186847.1"/>
    <property type="molecule type" value="Genomic_DNA"/>
</dbReference>
<dbReference type="Proteomes" id="UP000612746">
    <property type="component" value="Unassembled WGS sequence"/>
</dbReference>
<feature type="region of interest" description="Disordered" evidence="3">
    <location>
        <begin position="498"/>
        <end position="523"/>
    </location>
</feature>
<dbReference type="OrthoDB" id="5783963at2759"/>
<evidence type="ECO:0000259" key="4">
    <source>
        <dbReference type="Pfam" id="PF08164"/>
    </source>
</evidence>
<feature type="compositionally biased region" description="Acidic residues" evidence="3">
    <location>
        <begin position="499"/>
        <end position="513"/>
    </location>
</feature>
<dbReference type="PANTHER" id="PTHR15565">
    <property type="entry name" value="AATF PROTEIN APOPTOSIS ANTAGONIZING TRANSCRIPTION FACTOR"/>
    <property type="match status" value="1"/>
</dbReference>
<dbReference type="GO" id="GO:0005730">
    <property type="term" value="C:nucleolus"/>
    <property type="evidence" value="ECO:0007669"/>
    <property type="project" value="TreeGrafter"/>
</dbReference>
<proteinExistence type="inferred from homology"/>
<evidence type="ECO:0000313" key="6">
    <source>
        <dbReference type="EMBL" id="KAG2186847.1"/>
    </source>
</evidence>
<evidence type="ECO:0000313" key="7">
    <source>
        <dbReference type="Proteomes" id="UP000612746"/>
    </source>
</evidence>
<evidence type="ECO:0000259" key="5">
    <source>
        <dbReference type="Pfam" id="PF13339"/>
    </source>
</evidence>
<dbReference type="InterPro" id="IPR012617">
    <property type="entry name" value="AATF_C"/>
</dbReference>
<keyword evidence="7" id="KW-1185">Reference proteome</keyword>
<comment type="similarity">
    <text evidence="1">Belongs to the AATF family.</text>
</comment>
<feature type="domain" description="AATF leucine zipper-containing" evidence="5">
    <location>
        <begin position="185"/>
        <end position="317"/>
    </location>
</feature>
<dbReference type="Pfam" id="PF13339">
    <property type="entry name" value="AATF-Che1"/>
    <property type="match status" value="1"/>
</dbReference>
<evidence type="ECO:0000256" key="1">
    <source>
        <dbReference type="ARBA" id="ARBA00008966"/>
    </source>
</evidence>
<name>A0A8H7UM64_9FUNG</name>
<comment type="caution">
    <text evidence="6">The sequence shown here is derived from an EMBL/GenBank/DDBJ whole genome shotgun (WGS) entry which is preliminary data.</text>
</comment>
<dbReference type="InterPro" id="IPR039223">
    <property type="entry name" value="AATF/Bfr2"/>
</dbReference>
<dbReference type="AlphaFoldDB" id="A0A8H7UM64"/>
<accession>A0A8H7UM64</accession>
<dbReference type="InterPro" id="IPR025160">
    <property type="entry name" value="AATF"/>
</dbReference>
<evidence type="ECO:0000256" key="3">
    <source>
        <dbReference type="SAM" id="MobiDB-lite"/>
    </source>
</evidence>
<dbReference type="PANTHER" id="PTHR15565:SF0">
    <property type="entry name" value="PROTEIN AATF"/>
    <property type="match status" value="1"/>
</dbReference>
<reference evidence="6" key="1">
    <citation type="submission" date="2020-12" db="EMBL/GenBank/DDBJ databases">
        <title>Metabolic potential, ecology and presence of endohyphal bacteria is reflected in genomic diversity of Mucoromycotina.</title>
        <authorList>
            <person name="Muszewska A."/>
            <person name="Okrasinska A."/>
            <person name="Steczkiewicz K."/>
            <person name="Drgas O."/>
            <person name="Orlowska M."/>
            <person name="Perlinska-Lenart U."/>
            <person name="Aleksandrzak-Piekarczyk T."/>
            <person name="Szatraj K."/>
            <person name="Zielenkiewicz U."/>
            <person name="Pilsyk S."/>
            <person name="Malc E."/>
            <person name="Mieczkowski P."/>
            <person name="Kruszewska J.S."/>
            <person name="Biernat P."/>
            <person name="Pawlowska J."/>
        </authorList>
    </citation>
    <scope>NUCLEOTIDE SEQUENCE</scope>
    <source>
        <strain evidence="6">WA0000051536</strain>
    </source>
</reference>
<organism evidence="6 7">
    <name type="scientific">Umbelopsis vinacea</name>
    <dbReference type="NCBI Taxonomy" id="44442"/>
    <lineage>
        <taxon>Eukaryota</taxon>
        <taxon>Fungi</taxon>
        <taxon>Fungi incertae sedis</taxon>
        <taxon>Mucoromycota</taxon>
        <taxon>Mucoromycotina</taxon>
        <taxon>Umbelopsidomycetes</taxon>
        <taxon>Umbelopsidales</taxon>
        <taxon>Umbelopsidaceae</taxon>
        <taxon>Umbelopsis</taxon>
    </lineage>
</organism>
<dbReference type="Pfam" id="PF08164">
    <property type="entry name" value="TRAUB"/>
    <property type="match status" value="1"/>
</dbReference>
<feature type="domain" description="Apoptosis-antagonizing transcription factor C-terminal" evidence="4">
    <location>
        <begin position="409"/>
        <end position="490"/>
    </location>
</feature>
<protein>
    <recommendedName>
        <fullName evidence="2">Protein BFR2</fullName>
    </recommendedName>
</protein>
<sequence length="529" mass="60775">MSAKAKKSLAEQLADLDTTAPADLDPEQFDDTFQDQAGEDDEGDFSEEDTNARDHYVTVGKSAMRKSQFLMEDPKYGGKRSNRKAIFNEADDQEISEDEVDLDEESEEDEEIDSEAGDAEDQQSSDNEQVDGEESEEGDSEQFDSEDDEIAHPIENDAEVQEELKRLREEEKKMLTNMTKSAKSDVEKGQHVKQQLNLWDGFLDTRIRMQKAMNITNQLPQHDVWPDFLMNDADAIPHIEASKSKLRTLIDSVMDLRVDLIRDNNDSIIIPKDAAQSRKRHLDDDDEYVDKLWEDMSQLNELFTPYRNSTVEKWGSKVQIASGIPLNKKFKAFDQSIMTQVNSILGDGDRLVKRTQLRRTENRPLGKVCFIWIENAIKEQPDVDEAKETEVDGHLADHDAEIFDDNDFYQQLLKELIESRMVDTDDPIALGMRWAALKQNKQKKKTVDTRASKGRRLRYHVHEKIQNFMVPIPAGSWHDGMTDELYASLLGRKQRDLMNEEEEEEQNEPETEDHEIVNGEAVDGLRIFG</sequence>
<feature type="compositionally biased region" description="Low complexity" evidence="3">
    <location>
        <begin position="13"/>
        <end position="23"/>
    </location>
</feature>
<dbReference type="GO" id="GO:0000462">
    <property type="term" value="P:maturation of SSU-rRNA from tricistronic rRNA transcript (SSU-rRNA, 5.8S rRNA, LSU-rRNA)"/>
    <property type="evidence" value="ECO:0007669"/>
    <property type="project" value="TreeGrafter"/>
</dbReference>
<feature type="compositionally biased region" description="Acidic residues" evidence="3">
    <location>
        <begin position="89"/>
        <end position="149"/>
    </location>
</feature>
<gene>
    <name evidence="6" type="ORF">INT44_003074</name>
</gene>
<evidence type="ECO:0000256" key="2">
    <source>
        <dbReference type="ARBA" id="ARBA00013850"/>
    </source>
</evidence>
<feature type="region of interest" description="Disordered" evidence="3">
    <location>
        <begin position="1"/>
        <end position="157"/>
    </location>
</feature>
<feature type="compositionally biased region" description="Acidic residues" evidence="3">
    <location>
        <begin position="24"/>
        <end position="49"/>
    </location>
</feature>